<dbReference type="PANTHER" id="PTHR33820:SF4">
    <property type="entry name" value="COILED-COIL DOMAIN-CONTAINING PROTEIN 17"/>
    <property type="match status" value="1"/>
</dbReference>
<dbReference type="Ensembl" id="ENSBIXT00000050987.1">
    <property type="protein sequence ID" value="ENSBIXP00000023461.1"/>
    <property type="gene ID" value="ENSBIXG00000025940.1"/>
</dbReference>
<dbReference type="Ensembl" id="ENSBIXT00005006347.1">
    <property type="protein sequence ID" value="ENSBIXP00005030920.1"/>
    <property type="gene ID" value="ENSBIXG00005011146.1"/>
</dbReference>
<dbReference type="OMA" id="GCREEGW"/>
<evidence type="ECO:0000313" key="2">
    <source>
        <dbReference type="Ensembl" id="ENSBIXP00000023461.1"/>
    </source>
</evidence>
<dbReference type="GeneTree" id="ENSGT00940000171199"/>
<dbReference type="PANTHER" id="PTHR33820">
    <property type="entry name" value="COILED-COIL DOMAIN-CONTAINING PROTEIN 17"/>
    <property type="match status" value="1"/>
</dbReference>
<keyword evidence="3" id="KW-1185">Reference proteome</keyword>
<evidence type="ECO:0000256" key="1">
    <source>
        <dbReference type="SAM" id="MobiDB-lite"/>
    </source>
</evidence>
<name>A0A4W2DBK7_BOBOX</name>
<dbReference type="Proteomes" id="UP000429181">
    <property type="component" value="Chromosome 3"/>
</dbReference>
<protein>
    <recommendedName>
        <fullName evidence="5">Coiled-coil domain containing 17</fullName>
    </recommendedName>
</protein>
<reference evidence="3 4" key="1">
    <citation type="submission" date="2018-11" db="EMBL/GenBank/DDBJ databases">
        <title>Haplotype-resolved cattle genomes.</title>
        <authorList>
            <person name="Low W.Y."/>
            <person name="Tearle R."/>
            <person name="Bickhart D.M."/>
            <person name="Rosen B.D."/>
            <person name="Koren S."/>
            <person name="Rhie A."/>
            <person name="Hiendleder S."/>
            <person name="Phillippy A.M."/>
            <person name="Smith T.P.L."/>
            <person name="Williams J.L."/>
        </authorList>
    </citation>
    <scope>NUCLEOTIDE SEQUENCE [LARGE SCALE GENOMIC DNA]</scope>
</reference>
<dbReference type="InterPro" id="IPR038800">
    <property type="entry name" value="CCDC17"/>
</dbReference>
<organism evidence="2 3">
    <name type="scientific">Bos indicus x Bos taurus</name>
    <name type="common">Hybrid cattle</name>
    <dbReference type="NCBI Taxonomy" id="30522"/>
    <lineage>
        <taxon>Eukaryota</taxon>
        <taxon>Metazoa</taxon>
        <taxon>Chordata</taxon>
        <taxon>Craniata</taxon>
        <taxon>Vertebrata</taxon>
        <taxon>Euteleostomi</taxon>
        <taxon>Mammalia</taxon>
        <taxon>Eutheria</taxon>
        <taxon>Laurasiatheria</taxon>
        <taxon>Artiodactyla</taxon>
        <taxon>Ruminantia</taxon>
        <taxon>Pecora</taxon>
        <taxon>Bovidae</taxon>
        <taxon>Bovinae</taxon>
        <taxon>Bos</taxon>
    </lineage>
</organism>
<evidence type="ECO:0008006" key="5">
    <source>
        <dbReference type="Google" id="ProtNLM"/>
    </source>
</evidence>
<evidence type="ECO:0000313" key="3">
    <source>
        <dbReference type="Proteomes" id="UP000314981"/>
    </source>
</evidence>
<reference evidence="2" key="2">
    <citation type="submission" date="2025-05" db="UniProtKB">
        <authorList>
            <consortium name="Ensembl"/>
        </authorList>
    </citation>
    <scope>IDENTIFICATION</scope>
</reference>
<proteinExistence type="predicted"/>
<feature type="compositionally biased region" description="Polar residues" evidence="1">
    <location>
        <begin position="60"/>
        <end position="74"/>
    </location>
</feature>
<sequence>MASHSREPGLLPCGSCDMVFRSWALLATHTQRFCIGRQTREVMIGAQPPVATEPRVPGVPNSSSPEASPLTPTTAFVDPPPPEDATSRLGCREEGWALPHSFDQPPLLR</sequence>
<feature type="region of interest" description="Disordered" evidence="1">
    <location>
        <begin position="45"/>
        <end position="109"/>
    </location>
</feature>
<accession>A0A4W2DBK7</accession>
<dbReference type="AlphaFoldDB" id="A0A4W2DBK7"/>
<evidence type="ECO:0000313" key="4">
    <source>
        <dbReference type="Proteomes" id="UP000429181"/>
    </source>
</evidence>
<dbReference type="Proteomes" id="UP000314981">
    <property type="component" value="Chromosome 3"/>
</dbReference>